<reference evidence="8 10" key="1">
    <citation type="submission" date="2019-11" db="EMBL/GenBank/DDBJ databases">
        <title>Complete genome sequence of Bacteroides dorei DSM 17855.</title>
        <authorList>
            <person name="Russell J.T."/>
        </authorList>
    </citation>
    <scope>NUCLEOTIDE SEQUENCE [LARGE SCALE GENOMIC DNA]</scope>
    <source>
        <strain evidence="8 10">DSM 17855</strain>
    </source>
</reference>
<dbReference type="EMBL" id="CP046176">
    <property type="protein sequence ID" value="QJR75402.1"/>
    <property type="molecule type" value="Genomic_DNA"/>
</dbReference>
<feature type="domain" description="Transposase IS4-like" evidence="1">
    <location>
        <begin position="95"/>
        <end position="247"/>
    </location>
</feature>
<dbReference type="Proteomes" id="UP000500949">
    <property type="component" value="Chromosome"/>
</dbReference>
<evidence type="ECO:0000313" key="9">
    <source>
        <dbReference type="EMBL" id="QJR78950.1"/>
    </source>
</evidence>
<name>A0A858XS22_9BACT</name>
<accession>A0A858XS22</accession>
<evidence type="ECO:0000313" key="4">
    <source>
        <dbReference type="EMBL" id="QJR75402.1"/>
    </source>
</evidence>
<dbReference type="GO" id="GO:0006313">
    <property type="term" value="P:DNA transposition"/>
    <property type="evidence" value="ECO:0007669"/>
    <property type="project" value="InterPro"/>
</dbReference>
<dbReference type="GO" id="GO:0003677">
    <property type="term" value="F:DNA binding"/>
    <property type="evidence" value="ECO:0007669"/>
    <property type="project" value="InterPro"/>
</dbReference>
<dbReference type="EMBL" id="CP046176">
    <property type="protein sequence ID" value="QJR75920.1"/>
    <property type="molecule type" value="Genomic_DNA"/>
</dbReference>
<dbReference type="EMBL" id="CP046176">
    <property type="protein sequence ID" value="QJR78624.1"/>
    <property type="molecule type" value="Genomic_DNA"/>
</dbReference>
<dbReference type="NCBIfam" id="NF033580">
    <property type="entry name" value="transpos_IS5_3"/>
    <property type="match status" value="1"/>
</dbReference>
<evidence type="ECO:0000313" key="7">
    <source>
        <dbReference type="EMBL" id="QJR78582.1"/>
    </source>
</evidence>
<proteinExistence type="predicted"/>
<sequence>MTQYPTDLTEKQWQVIKNILEPQARNRKHSLKEIMNAILYINKTGCQWRMLPSDFAPWQTVYYYFRKWKLEGVFEEVMDTLHAFIRKQAGRQESPSLGIMDSRSVKTSHHVDSDRGIDGNKKIKGRKEHIIVDTLGLPLAVAIHEANLHDSKGAPQAIEKLAYKFPRLVKILADGGYRGDLADWVKKKFGWILEVVLRPDECPSKFQVLPKRWIVERSFSWLENFRRLTIDYEFLAETAEAMVQIAFIQIMLNRFIE</sequence>
<evidence type="ECO:0000259" key="2">
    <source>
        <dbReference type="Pfam" id="PF13340"/>
    </source>
</evidence>
<evidence type="ECO:0000313" key="8">
    <source>
        <dbReference type="EMBL" id="QJR78624.1"/>
    </source>
</evidence>
<dbReference type="GO" id="GO:0004803">
    <property type="term" value="F:transposase activity"/>
    <property type="evidence" value="ECO:0007669"/>
    <property type="project" value="InterPro"/>
</dbReference>
<dbReference type="EMBL" id="CP046176">
    <property type="protein sequence ID" value="QJR75190.1"/>
    <property type="molecule type" value="Genomic_DNA"/>
</dbReference>
<dbReference type="InterPro" id="IPR002559">
    <property type="entry name" value="Transposase_11"/>
</dbReference>
<evidence type="ECO:0000313" key="5">
    <source>
        <dbReference type="EMBL" id="QJR75920.1"/>
    </source>
</evidence>
<feature type="domain" description="Insertion element IS402-like" evidence="2">
    <location>
        <begin position="8"/>
        <end position="78"/>
    </location>
</feature>
<evidence type="ECO:0000313" key="6">
    <source>
        <dbReference type="EMBL" id="QJR78061.1"/>
    </source>
</evidence>
<protein>
    <submittedName>
        <fullName evidence="8">IS5 family transposase</fullName>
    </submittedName>
</protein>
<gene>
    <name evidence="3" type="ORF">GKD17_01720</name>
    <name evidence="4" type="ORF">GKD17_02900</name>
    <name evidence="5" type="ORF">GKD17_05685</name>
    <name evidence="6" type="ORF">GKD17_17625</name>
    <name evidence="7" type="ORF">GKD17_20560</name>
    <name evidence="8" type="ORF">GKD17_20800</name>
    <name evidence="9" type="ORF">GKD17_22555</name>
</gene>
<dbReference type="PANTHER" id="PTHR30007:SF0">
    <property type="entry name" value="TRANSPOSASE"/>
    <property type="match status" value="1"/>
</dbReference>
<organism evidence="8 10">
    <name type="scientific">Phocaeicola dorei</name>
    <dbReference type="NCBI Taxonomy" id="357276"/>
    <lineage>
        <taxon>Bacteria</taxon>
        <taxon>Pseudomonadati</taxon>
        <taxon>Bacteroidota</taxon>
        <taxon>Bacteroidia</taxon>
        <taxon>Bacteroidales</taxon>
        <taxon>Bacteroidaceae</taxon>
        <taxon>Phocaeicola</taxon>
    </lineage>
</organism>
<dbReference type="Pfam" id="PF13340">
    <property type="entry name" value="DUF4096"/>
    <property type="match status" value="1"/>
</dbReference>
<dbReference type="EMBL" id="CP046176">
    <property type="protein sequence ID" value="QJR78582.1"/>
    <property type="molecule type" value="Genomic_DNA"/>
</dbReference>
<dbReference type="Pfam" id="PF01609">
    <property type="entry name" value="DDE_Tnp_1"/>
    <property type="match status" value="1"/>
</dbReference>
<dbReference type="PANTHER" id="PTHR30007">
    <property type="entry name" value="PHP DOMAIN PROTEIN"/>
    <property type="match status" value="1"/>
</dbReference>
<dbReference type="AlphaFoldDB" id="A0A858XS22"/>
<evidence type="ECO:0000313" key="10">
    <source>
        <dbReference type="Proteomes" id="UP000500949"/>
    </source>
</evidence>
<evidence type="ECO:0000259" key="1">
    <source>
        <dbReference type="Pfam" id="PF01609"/>
    </source>
</evidence>
<dbReference type="RefSeq" id="WP_007839296.1">
    <property type="nucleotide sequence ID" value="NZ_CP046176.1"/>
</dbReference>
<evidence type="ECO:0000313" key="3">
    <source>
        <dbReference type="EMBL" id="QJR75190.1"/>
    </source>
</evidence>
<dbReference type="GeneID" id="93449452"/>
<dbReference type="EMBL" id="CP046176">
    <property type="protein sequence ID" value="QJR78061.1"/>
    <property type="molecule type" value="Genomic_DNA"/>
</dbReference>
<dbReference type="InterPro" id="IPR025161">
    <property type="entry name" value="IS402-like_dom"/>
</dbReference>
<dbReference type="EMBL" id="CP046176">
    <property type="protein sequence ID" value="QJR78950.1"/>
    <property type="molecule type" value="Genomic_DNA"/>
</dbReference>